<dbReference type="STRING" id="629741.GCWU000324_00947"/>
<gene>
    <name evidence="1" type="ORF">GCWU000324_00947</name>
</gene>
<accession>C4GFN1</accession>
<comment type="caution">
    <text evidence="1">The sequence shown here is derived from an EMBL/GenBank/DDBJ whole genome shotgun (WGS) entry which is preliminary data.</text>
</comment>
<evidence type="ECO:0000313" key="1">
    <source>
        <dbReference type="EMBL" id="EEP69036.1"/>
    </source>
</evidence>
<name>C4GFN1_9NEIS</name>
<evidence type="ECO:0000313" key="2">
    <source>
        <dbReference type="Proteomes" id="UP000003009"/>
    </source>
</evidence>
<dbReference type="HOGENOM" id="CLU_3044289_0_0_4"/>
<reference evidence="1" key="1">
    <citation type="submission" date="2009-04" db="EMBL/GenBank/DDBJ databases">
        <authorList>
            <person name="Weinstock G."/>
            <person name="Sodergren E."/>
            <person name="Clifton S."/>
            <person name="Fulton L."/>
            <person name="Fulton B."/>
            <person name="Courtney L."/>
            <person name="Fronick C."/>
            <person name="Harrison M."/>
            <person name="Strong C."/>
            <person name="Farmer C."/>
            <person name="Delahaunty K."/>
            <person name="Markovic C."/>
            <person name="Hall O."/>
            <person name="Minx P."/>
            <person name="Tomlinson C."/>
            <person name="Mitreva M."/>
            <person name="Nelson J."/>
            <person name="Hou S."/>
            <person name="Wollam A."/>
            <person name="Pepin K.H."/>
            <person name="Johnson M."/>
            <person name="Bhonagiri V."/>
            <person name="Nash W.E."/>
            <person name="Warren W."/>
            <person name="Chinwalla A."/>
            <person name="Mardis E.R."/>
            <person name="Wilson R.K."/>
        </authorList>
    </citation>
    <scope>NUCLEOTIDE SEQUENCE [LARGE SCALE GENOMIC DNA]</scope>
    <source>
        <strain evidence="1">ATCC 51147</strain>
    </source>
</reference>
<dbReference type="Proteomes" id="UP000003009">
    <property type="component" value="Unassembled WGS sequence"/>
</dbReference>
<dbReference type="EMBL" id="ACJW02000002">
    <property type="protein sequence ID" value="EEP69036.1"/>
    <property type="molecule type" value="Genomic_DNA"/>
</dbReference>
<protein>
    <submittedName>
        <fullName evidence="1">Uncharacterized protein</fullName>
    </submittedName>
</protein>
<keyword evidence="2" id="KW-1185">Reference proteome</keyword>
<sequence>MVFRLPISTIGSLKPLPKLTDETSAARKHLCNRPVEYAIWQRAVAAPFQISGCL</sequence>
<proteinExistence type="predicted"/>
<organism evidence="1 2">
    <name type="scientific">Kingella oralis ATCC 51147</name>
    <dbReference type="NCBI Taxonomy" id="629741"/>
    <lineage>
        <taxon>Bacteria</taxon>
        <taxon>Pseudomonadati</taxon>
        <taxon>Pseudomonadota</taxon>
        <taxon>Betaproteobacteria</taxon>
        <taxon>Neisseriales</taxon>
        <taxon>Neisseriaceae</taxon>
        <taxon>Kingella</taxon>
    </lineage>
</organism>
<dbReference type="AlphaFoldDB" id="C4GFN1"/>